<dbReference type="GO" id="GO:0005886">
    <property type="term" value="C:plasma membrane"/>
    <property type="evidence" value="ECO:0007669"/>
    <property type="project" value="UniProtKB-SubCell"/>
</dbReference>
<feature type="transmembrane region" description="Helical" evidence="8">
    <location>
        <begin position="36"/>
        <end position="59"/>
    </location>
</feature>
<reference evidence="9 10" key="1">
    <citation type="submission" date="2018-06" db="EMBL/GenBank/DDBJ databases">
        <title>Mucibacter soli gen. nov., sp. nov., a new member of the family Chitinophagaceae producing mucin.</title>
        <authorList>
            <person name="Kim M.-K."/>
            <person name="Park S."/>
            <person name="Kim T.-S."/>
            <person name="Joung Y."/>
            <person name="Han J.-H."/>
            <person name="Kim S.B."/>
        </authorList>
    </citation>
    <scope>NUCLEOTIDE SEQUENCE [LARGE SCALE GENOMIC DNA]</scope>
    <source>
        <strain evidence="9 10">R1-15</strain>
    </source>
</reference>
<keyword evidence="4 8" id="KW-1003">Cell membrane</keyword>
<dbReference type="InterPro" id="IPR002781">
    <property type="entry name" value="TM_pro_TauE-like"/>
</dbReference>
<feature type="transmembrane region" description="Helical" evidence="8">
    <location>
        <begin position="96"/>
        <end position="115"/>
    </location>
</feature>
<dbReference type="Pfam" id="PF01925">
    <property type="entry name" value="TauE"/>
    <property type="match status" value="1"/>
</dbReference>
<evidence type="ECO:0000256" key="6">
    <source>
        <dbReference type="ARBA" id="ARBA00022989"/>
    </source>
</evidence>
<evidence type="ECO:0000313" key="9">
    <source>
        <dbReference type="EMBL" id="PZF72679.1"/>
    </source>
</evidence>
<dbReference type="PANTHER" id="PTHR30269">
    <property type="entry name" value="TRANSMEMBRANE PROTEIN YFCA"/>
    <property type="match status" value="1"/>
</dbReference>
<protein>
    <recommendedName>
        <fullName evidence="8">Probable membrane transporter protein</fullName>
    </recommendedName>
</protein>
<dbReference type="RefSeq" id="WP_110999270.1">
    <property type="nucleotide sequence ID" value="NZ_QKTW01000017.1"/>
</dbReference>
<keyword evidence="5 8" id="KW-0812">Transmembrane</keyword>
<dbReference type="AlphaFoldDB" id="A0A2W2B8R3"/>
<gene>
    <name evidence="9" type="ORF">DN068_12500</name>
</gene>
<comment type="similarity">
    <text evidence="2 8">Belongs to the 4-toluene sulfonate uptake permease (TSUP) (TC 2.A.102) family.</text>
</comment>
<dbReference type="PANTHER" id="PTHR30269:SF37">
    <property type="entry name" value="MEMBRANE TRANSPORTER PROTEIN"/>
    <property type="match status" value="1"/>
</dbReference>
<feature type="transmembrane region" description="Helical" evidence="8">
    <location>
        <begin position="127"/>
        <end position="146"/>
    </location>
</feature>
<name>A0A2W2B8R3_9BACT</name>
<accession>A0A2W2B8R3</accession>
<keyword evidence="10" id="KW-1185">Reference proteome</keyword>
<feature type="transmembrane region" description="Helical" evidence="8">
    <location>
        <begin position="226"/>
        <end position="244"/>
    </location>
</feature>
<keyword evidence="3" id="KW-0813">Transport</keyword>
<sequence>MPTFFVYVFLISFVATLVRSTFGFGESLVAVPLFSILMPIEVAVPLSVLMSVIVALVVVIQDHKKIDLGSAKWLIIYAVIGIPLGLLLLIYGNEHWIKIGLGGLIILYSVYSVFAKSSIHLEHDSKFWLFICGFLSGILGGAYGVNGPPLVVYGNLRRWNAKQFRATLQGYFLPVSFVGLIGYFAKGLMTTEVLKLFAISLPAVIPAIFLGRFLNHRLRDGTFFKYVYLGLLLIGVFLIADTAMR</sequence>
<dbReference type="Proteomes" id="UP000248745">
    <property type="component" value="Unassembled WGS sequence"/>
</dbReference>
<evidence type="ECO:0000256" key="8">
    <source>
        <dbReference type="RuleBase" id="RU363041"/>
    </source>
</evidence>
<evidence type="ECO:0000256" key="7">
    <source>
        <dbReference type="ARBA" id="ARBA00023136"/>
    </source>
</evidence>
<evidence type="ECO:0000256" key="1">
    <source>
        <dbReference type="ARBA" id="ARBA00004651"/>
    </source>
</evidence>
<evidence type="ECO:0000256" key="5">
    <source>
        <dbReference type="ARBA" id="ARBA00022692"/>
    </source>
</evidence>
<comment type="caution">
    <text evidence="9">The sequence shown here is derived from an EMBL/GenBank/DDBJ whole genome shotgun (WGS) entry which is preliminary data.</text>
</comment>
<proteinExistence type="inferred from homology"/>
<evidence type="ECO:0000256" key="3">
    <source>
        <dbReference type="ARBA" id="ARBA00022448"/>
    </source>
</evidence>
<feature type="transmembrane region" description="Helical" evidence="8">
    <location>
        <begin position="166"/>
        <end position="184"/>
    </location>
</feature>
<evidence type="ECO:0000313" key="10">
    <source>
        <dbReference type="Proteomes" id="UP000248745"/>
    </source>
</evidence>
<feature type="transmembrane region" description="Helical" evidence="8">
    <location>
        <begin position="71"/>
        <end position="90"/>
    </location>
</feature>
<comment type="subcellular location">
    <subcellularLocation>
        <location evidence="1 8">Cell membrane</location>
        <topology evidence="1 8">Multi-pass membrane protein</topology>
    </subcellularLocation>
</comment>
<dbReference type="OrthoDB" id="668749at2"/>
<evidence type="ECO:0000256" key="4">
    <source>
        <dbReference type="ARBA" id="ARBA00022475"/>
    </source>
</evidence>
<organism evidence="9 10">
    <name type="scientific">Taibaiella soli</name>
    <dbReference type="NCBI Taxonomy" id="1649169"/>
    <lineage>
        <taxon>Bacteria</taxon>
        <taxon>Pseudomonadati</taxon>
        <taxon>Bacteroidota</taxon>
        <taxon>Chitinophagia</taxon>
        <taxon>Chitinophagales</taxon>
        <taxon>Chitinophagaceae</taxon>
        <taxon>Taibaiella</taxon>
    </lineage>
</organism>
<keyword evidence="7 8" id="KW-0472">Membrane</keyword>
<evidence type="ECO:0000256" key="2">
    <source>
        <dbReference type="ARBA" id="ARBA00009142"/>
    </source>
</evidence>
<dbReference type="EMBL" id="QKTW01000017">
    <property type="protein sequence ID" value="PZF72679.1"/>
    <property type="molecule type" value="Genomic_DNA"/>
</dbReference>
<dbReference type="InterPro" id="IPR052017">
    <property type="entry name" value="TSUP"/>
</dbReference>
<keyword evidence="6 8" id="KW-1133">Transmembrane helix</keyword>
<feature type="transmembrane region" description="Helical" evidence="8">
    <location>
        <begin position="196"/>
        <end position="214"/>
    </location>
</feature>